<dbReference type="RefSeq" id="WP_126408978.1">
    <property type="nucleotide sequence ID" value="NZ_RXNT01000009.1"/>
</dbReference>
<proteinExistence type="predicted"/>
<evidence type="ECO:0000313" key="2">
    <source>
        <dbReference type="Proteomes" id="UP000271374"/>
    </source>
</evidence>
<evidence type="ECO:0000313" key="1">
    <source>
        <dbReference type="EMBL" id="RTR31089.1"/>
    </source>
</evidence>
<gene>
    <name evidence="1" type="ORF">EKG37_12405</name>
</gene>
<keyword evidence="2" id="KW-1185">Reference proteome</keyword>
<dbReference type="EMBL" id="RXNT01000009">
    <property type="protein sequence ID" value="RTR31089.1"/>
    <property type="molecule type" value="Genomic_DNA"/>
</dbReference>
<comment type="caution">
    <text evidence="1">The sequence shown here is derived from an EMBL/GenBank/DDBJ whole genome shotgun (WGS) entry which is preliminary data.</text>
</comment>
<dbReference type="Pfam" id="PF14122">
    <property type="entry name" value="YokU"/>
    <property type="match status" value="1"/>
</dbReference>
<reference evidence="1 2" key="1">
    <citation type="submission" date="2018-12" db="EMBL/GenBank/DDBJ databases">
        <title>Bacillus yapensis draft genome sequence.</title>
        <authorList>
            <person name="Yu L."/>
            <person name="Xu X."/>
            <person name="Tang X."/>
        </authorList>
    </citation>
    <scope>NUCLEOTIDE SEQUENCE [LARGE SCALE GENOMIC DNA]</scope>
    <source>
        <strain evidence="1 2">XXST-01</strain>
    </source>
</reference>
<sequence length="93" mass="10843">MSKNCAWCNSGEIRIEEQSVYWELPDGTKAIEISGAPTVVCLECGMVYQEDSIVKEIEDQLFLINTKELEKVISYRELMEKPRLLKRNYFDFS</sequence>
<accession>A0A431W6G4</accession>
<dbReference type="InterPro" id="IPR022453">
    <property type="entry name" value="Znf_MqsA-type"/>
</dbReference>
<dbReference type="AlphaFoldDB" id="A0A431W6G4"/>
<dbReference type="NCBIfam" id="TIGR03829">
    <property type="entry name" value="YokU_near_AblA"/>
    <property type="match status" value="1"/>
</dbReference>
<name>A0A431W6G4_9BACI</name>
<dbReference type="Proteomes" id="UP000271374">
    <property type="component" value="Unassembled WGS sequence"/>
</dbReference>
<dbReference type="OrthoDB" id="2666319at2"/>
<dbReference type="NCBIfam" id="TIGR03831">
    <property type="entry name" value="YgiT_finger"/>
    <property type="match status" value="1"/>
</dbReference>
<protein>
    <submittedName>
        <fullName evidence="1">YokU family protein</fullName>
    </submittedName>
</protein>
<dbReference type="InterPro" id="IPR022451">
    <property type="entry name" value="CHP03829_YokU"/>
</dbReference>
<dbReference type="CDD" id="cd12870">
    <property type="entry name" value="MqsA"/>
    <property type="match status" value="1"/>
</dbReference>
<organism evidence="1 2">
    <name type="scientific">Bacillus yapensis</name>
    <dbReference type="NCBI Taxonomy" id="2492960"/>
    <lineage>
        <taxon>Bacteria</taxon>
        <taxon>Bacillati</taxon>
        <taxon>Bacillota</taxon>
        <taxon>Bacilli</taxon>
        <taxon>Bacillales</taxon>
        <taxon>Bacillaceae</taxon>
        <taxon>Bacillus</taxon>
    </lineage>
</organism>